<evidence type="ECO:0000313" key="5">
    <source>
        <dbReference type="Proteomes" id="UP000003240"/>
    </source>
</evidence>
<dbReference type="SUPFAM" id="SSF88659">
    <property type="entry name" value="Sigma3 and sigma4 domains of RNA polymerase sigma factors"/>
    <property type="match status" value="1"/>
</dbReference>
<comment type="function">
    <text evidence="2 3">Might take part in the signal recognition particle (SRP) pathway. This is inferred from the conservation of its genetic proximity to ftsY/ffh. May be a regulatory protein.</text>
</comment>
<dbReference type="AlphaFoldDB" id="F7NFN8"/>
<dbReference type="Gene3D" id="1.10.10.10">
    <property type="entry name" value="Winged helix-like DNA-binding domain superfamily/Winged helix DNA-binding domain"/>
    <property type="match status" value="1"/>
</dbReference>
<organism evidence="4 5">
    <name type="scientific">Acetonema longum DSM 6540</name>
    <dbReference type="NCBI Taxonomy" id="1009370"/>
    <lineage>
        <taxon>Bacteria</taxon>
        <taxon>Bacillati</taxon>
        <taxon>Bacillota</taxon>
        <taxon>Negativicutes</taxon>
        <taxon>Acetonemataceae</taxon>
        <taxon>Acetonema</taxon>
    </lineage>
</organism>
<dbReference type="RefSeq" id="WP_004573090.1">
    <property type="nucleotide sequence ID" value="NZ_AFGF01000030.1"/>
</dbReference>
<dbReference type="EMBL" id="AFGF01000030">
    <property type="protein sequence ID" value="EGO65161.1"/>
    <property type="molecule type" value="Genomic_DNA"/>
</dbReference>
<accession>F7NFN8</accession>
<evidence type="ECO:0000256" key="2">
    <source>
        <dbReference type="ARBA" id="ARBA00024764"/>
    </source>
</evidence>
<dbReference type="InterPro" id="IPR013324">
    <property type="entry name" value="RNA_pol_sigma_r3/r4-like"/>
</dbReference>
<dbReference type="InterPro" id="IPR007394">
    <property type="entry name" value="UPF0122"/>
</dbReference>
<protein>
    <recommendedName>
        <fullName evidence="3">UPF0122 protein ALO_04336</fullName>
    </recommendedName>
</protein>
<dbReference type="Pfam" id="PF04297">
    <property type="entry name" value="UPF0122"/>
    <property type="match status" value="1"/>
</dbReference>
<evidence type="ECO:0000256" key="1">
    <source>
        <dbReference type="ARBA" id="ARBA00008720"/>
    </source>
</evidence>
<evidence type="ECO:0000256" key="3">
    <source>
        <dbReference type="HAMAP-Rule" id="MF_00245"/>
    </source>
</evidence>
<keyword evidence="4" id="KW-0238">DNA-binding</keyword>
<dbReference type="Proteomes" id="UP000003240">
    <property type="component" value="Unassembled WGS sequence"/>
</dbReference>
<dbReference type="InterPro" id="IPR054831">
    <property type="entry name" value="UPF0122_fam_protein"/>
</dbReference>
<name>F7NFN8_9FIRM</name>
<dbReference type="InterPro" id="IPR036388">
    <property type="entry name" value="WH-like_DNA-bd_sf"/>
</dbReference>
<dbReference type="CDD" id="cd06171">
    <property type="entry name" value="Sigma70_r4"/>
    <property type="match status" value="1"/>
</dbReference>
<comment type="caution">
    <text evidence="4">The sequence shown here is derived from an EMBL/GenBank/DDBJ whole genome shotgun (WGS) entry which is preliminary data.</text>
</comment>
<dbReference type="PANTHER" id="PTHR40083:SF1">
    <property type="entry name" value="UPF0122 PROTEIN YLXM"/>
    <property type="match status" value="1"/>
</dbReference>
<dbReference type="NCBIfam" id="NF045758">
    <property type="entry name" value="YlxM"/>
    <property type="match status" value="1"/>
</dbReference>
<proteinExistence type="inferred from homology"/>
<dbReference type="PANTHER" id="PTHR40083">
    <property type="entry name" value="UPF0122 PROTEIN CBO2450/CLC_2298"/>
    <property type="match status" value="1"/>
</dbReference>
<keyword evidence="5" id="KW-1185">Reference proteome</keyword>
<gene>
    <name evidence="4" type="ORF">ALO_04336</name>
</gene>
<dbReference type="HAMAP" id="MF_00245">
    <property type="entry name" value="UPF0122"/>
    <property type="match status" value="1"/>
</dbReference>
<dbReference type="eggNOG" id="COG2739">
    <property type="taxonomic scope" value="Bacteria"/>
</dbReference>
<dbReference type="GO" id="GO:0003677">
    <property type="term" value="F:DNA binding"/>
    <property type="evidence" value="ECO:0007669"/>
    <property type="project" value="UniProtKB-KW"/>
</dbReference>
<sequence>MLDRMLLIGSLYDFYGALLTEKQQLYIRLHYLNDLSLAEIADQFGVSRQSVHDILQRAEQVLLDYEKKLKLVERFHHEQELLSQIHESLVNISGTEPQPRLREIIRVVESLLDYERGIGGKEPARNGF</sequence>
<reference evidence="4 5" key="1">
    <citation type="journal article" date="2011" name="EMBO J.">
        <title>Structural diversity of bacterial flagellar motors.</title>
        <authorList>
            <person name="Chen S."/>
            <person name="Beeby M."/>
            <person name="Murphy G.E."/>
            <person name="Leadbetter J.R."/>
            <person name="Hendrixson D.R."/>
            <person name="Briegel A."/>
            <person name="Li Z."/>
            <person name="Shi J."/>
            <person name="Tocheva E.I."/>
            <person name="Muller A."/>
            <person name="Dobro M.J."/>
            <person name="Jensen G.J."/>
        </authorList>
    </citation>
    <scope>NUCLEOTIDE SEQUENCE [LARGE SCALE GENOMIC DNA]</scope>
    <source>
        <strain evidence="4 5">DSM 6540</strain>
    </source>
</reference>
<evidence type="ECO:0000313" key="4">
    <source>
        <dbReference type="EMBL" id="EGO65161.1"/>
    </source>
</evidence>
<dbReference type="STRING" id="1009370.ALO_04336"/>
<comment type="similarity">
    <text evidence="1 3">Belongs to the UPF0122 family.</text>
</comment>